<dbReference type="Proteomes" id="UP000472272">
    <property type="component" value="Chromosome 11"/>
</dbReference>
<dbReference type="GeneTree" id="ENSGT00940000159076"/>
<reference evidence="7" key="2">
    <citation type="submission" date="2025-08" db="UniProtKB">
        <authorList>
            <consortium name="Ensembl"/>
        </authorList>
    </citation>
    <scope>IDENTIFICATION</scope>
</reference>
<comment type="similarity">
    <text evidence="1">Belongs to the EGF-CFC (Cripto-1/FRL1/Cryptic) family.</text>
</comment>
<keyword evidence="3 5" id="KW-1015">Disulfide bond</keyword>
<comment type="caution">
    <text evidence="5">Lacks conserved residue(s) required for the propagation of feature annotation.</text>
</comment>
<dbReference type="InterPro" id="IPR019011">
    <property type="entry name" value="Cryptic/Cripto_CFC-dom"/>
</dbReference>
<dbReference type="PROSITE" id="PS00022">
    <property type="entry name" value="EGF_1"/>
    <property type="match status" value="1"/>
</dbReference>
<name>A0A670JGP5_PODMU</name>
<dbReference type="PROSITE" id="PS50026">
    <property type="entry name" value="EGF_3"/>
    <property type="match status" value="1"/>
</dbReference>
<keyword evidence="2 5" id="KW-0245">EGF-like domain</keyword>
<accession>A0A670JGP5</accession>
<evidence type="ECO:0000256" key="3">
    <source>
        <dbReference type="ARBA" id="ARBA00023157"/>
    </source>
</evidence>
<dbReference type="CDD" id="cd00054">
    <property type="entry name" value="EGF_CA"/>
    <property type="match status" value="1"/>
</dbReference>
<keyword evidence="4" id="KW-0325">Glycoprotein</keyword>
<evidence type="ECO:0000256" key="2">
    <source>
        <dbReference type="ARBA" id="ARBA00022536"/>
    </source>
</evidence>
<feature type="domain" description="EGF-like" evidence="6">
    <location>
        <begin position="39"/>
        <end position="72"/>
    </location>
</feature>
<evidence type="ECO:0000259" key="6">
    <source>
        <dbReference type="PROSITE" id="PS50026"/>
    </source>
</evidence>
<evidence type="ECO:0000256" key="4">
    <source>
        <dbReference type="ARBA" id="ARBA00023180"/>
    </source>
</evidence>
<sequence>MVGQWLDSVLKATSMSLTELREAVEDRSVWRALVQGVTKSNKVNRQCCQNGGTCFLGTFCICPKHFTGRHCEYDTRIRSCGTIKHEEWIQEGCQLCQCYYGTLKCSAQALKQGCGKKHLSSAHRNTVYLPAGVVPIYLLAL</sequence>
<proteinExistence type="inferred from homology"/>
<evidence type="ECO:0000313" key="7">
    <source>
        <dbReference type="Ensembl" id="ENSPMRP00000022252.1"/>
    </source>
</evidence>
<dbReference type="Gene3D" id="2.10.25.10">
    <property type="entry name" value="Laminin"/>
    <property type="match status" value="1"/>
</dbReference>
<evidence type="ECO:0000313" key="8">
    <source>
        <dbReference type="Proteomes" id="UP000472272"/>
    </source>
</evidence>
<feature type="disulfide bond" evidence="5">
    <location>
        <begin position="62"/>
        <end position="71"/>
    </location>
</feature>
<dbReference type="AlphaFoldDB" id="A0A670JGP5"/>
<reference evidence="7 8" key="1">
    <citation type="journal article" date="2019" name="Proc. Natl. Acad. Sci. U.S.A.">
        <title>Regulatory changes in pterin and carotenoid genes underlie balanced color polymorphisms in the wall lizard.</title>
        <authorList>
            <person name="Andrade P."/>
            <person name="Pinho C."/>
            <person name="Perez I de Lanuza G."/>
            <person name="Afonso S."/>
            <person name="Brejcha J."/>
            <person name="Rubin C.J."/>
            <person name="Wallerman O."/>
            <person name="Pereira P."/>
            <person name="Sabatino S.J."/>
            <person name="Bellati A."/>
            <person name="Pellitteri-Rosa D."/>
            <person name="Bosakova Z."/>
            <person name="Bunikis I."/>
            <person name="Carretero M.A."/>
            <person name="Feiner N."/>
            <person name="Marsik P."/>
            <person name="Pauperio F."/>
            <person name="Salvi D."/>
            <person name="Soler L."/>
            <person name="While G.M."/>
            <person name="Uller T."/>
            <person name="Font E."/>
            <person name="Andersson L."/>
            <person name="Carneiro M."/>
        </authorList>
    </citation>
    <scope>NUCLEOTIDE SEQUENCE</scope>
</reference>
<reference evidence="7" key="3">
    <citation type="submission" date="2025-09" db="UniProtKB">
        <authorList>
            <consortium name="Ensembl"/>
        </authorList>
    </citation>
    <scope>IDENTIFICATION</scope>
</reference>
<dbReference type="SUPFAM" id="SSF57196">
    <property type="entry name" value="EGF/Laminin"/>
    <property type="match status" value="2"/>
</dbReference>
<keyword evidence="8" id="KW-1185">Reference proteome</keyword>
<dbReference type="FunFam" id="2.10.25.10:FF:000421">
    <property type="entry name" value="Teratocarcinoma-derived growth factor"/>
    <property type="match status" value="1"/>
</dbReference>
<evidence type="ECO:0000256" key="5">
    <source>
        <dbReference type="PROSITE-ProRule" id="PRU00076"/>
    </source>
</evidence>
<dbReference type="Pfam" id="PF09443">
    <property type="entry name" value="CFC"/>
    <property type="match status" value="1"/>
</dbReference>
<organism evidence="7 8">
    <name type="scientific">Podarcis muralis</name>
    <name type="common">Wall lizard</name>
    <name type="synonym">Lacerta muralis</name>
    <dbReference type="NCBI Taxonomy" id="64176"/>
    <lineage>
        <taxon>Eukaryota</taxon>
        <taxon>Metazoa</taxon>
        <taxon>Chordata</taxon>
        <taxon>Craniata</taxon>
        <taxon>Vertebrata</taxon>
        <taxon>Euteleostomi</taxon>
        <taxon>Lepidosauria</taxon>
        <taxon>Squamata</taxon>
        <taxon>Bifurcata</taxon>
        <taxon>Unidentata</taxon>
        <taxon>Episquamata</taxon>
        <taxon>Laterata</taxon>
        <taxon>Lacertibaenia</taxon>
        <taxon>Lacertidae</taxon>
        <taxon>Podarcis</taxon>
    </lineage>
</organism>
<dbReference type="InterPro" id="IPR000742">
    <property type="entry name" value="EGF"/>
</dbReference>
<dbReference type="GO" id="GO:0007165">
    <property type="term" value="P:signal transduction"/>
    <property type="evidence" value="ECO:0007669"/>
    <property type="project" value="UniProtKB-ARBA"/>
</dbReference>
<protein>
    <recommendedName>
        <fullName evidence="6">EGF-like domain-containing protein</fullName>
    </recommendedName>
</protein>
<dbReference type="OMA" id="WIQEGCQ"/>
<dbReference type="Ensembl" id="ENSPMRT00000023635.1">
    <property type="protein sequence ID" value="ENSPMRP00000022252.1"/>
    <property type="gene ID" value="ENSPMRG00000014469.1"/>
</dbReference>
<evidence type="ECO:0000256" key="1">
    <source>
        <dbReference type="ARBA" id="ARBA00007384"/>
    </source>
</evidence>